<dbReference type="EMBL" id="FSRA01000001">
    <property type="protein sequence ID" value="SIO17963.1"/>
    <property type="molecule type" value="Genomic_DNA"/>
</dbReference>
<dbReference type="STRING" id="536979.SAMN04488055_3323"/>
<dbReference type="OrthoDB" id="679586at2"/>
<protein>
    <submittedName>
        <fullName evidence="1">Uncharacterized protein</fullName>
    </submittedName>
</protein>
<organism evidence="1 2">
    <name type="scientific">Chitinophaga niabensis</name>
    <dbReference type="NCBI Taxonomy" id="536979"/>
    <lineage>
        <taxon>Bacteria</taxon>
        <taxon>Pseudomonadati</taxon>
        <taxon>Bacteroidota</taxon>
        <taxon>Chitinophagia</taxon>
        <taxon>Chitinophagales</taxon>
        <taxon>Chitinophagaceae</taxon>
        <taxon>Chitinophaga</taxon>
    </lineage>
</organism>
<evidence type="ECO:0000313" key="2">
    <source>
        <dbReference type="Proteomes" id="UP000185003"/>
    </source>
</evidence>
<dbReference type="RefSeq" id="WP_074240288.1">
    <property type="nucleotide sequence ID" value="NZ_FSRA01000001.1"/>
</dbReference>
<dbReference type="Proteomes" id="UP000185003">
    <property type="component" value="Unassembled WGS sequence"/>
</dbReference>
<evidence type="ECO:0000313" key="1">
    <source>
        <dbReference type="EMBL" id="SIO17963.1"/>
    </source>
</evidence>
<proteinExistence type="predicted"/>
<accession>A0A1N6HE00</accession>
<sequence length="89" mass="10818">MYRKYCCARFGIRHEVSREEGINLRIVKPYPEHRMDTHNVYRFYLTPGYKEGQKKVVNHISIRYCPFCGTDLYGFYRSDFYINEEPGFF</sequence>
<reference evidence="2" key="1">
    <citation type="submission" date="2016-11" db="EMBL/GenBank/DDBJ databases">
        <authorList>
            <person name="Varghese N."/>
            <person name="Submissions S."/>
        </authorList>
    </citation>
    <scope>NUCLEOTIDE SEQUENCE [LARGE SCALE GENOMIC DNA]</scope>
    <source>
        <strain evidence="2">DSM 24787</strain>
    </source>
</reference>
<gene>
    <name evidence="1" type="ORF">SAMN04488055_3323</name>
</gene>
<name>A0A1N6HE00_9BACT</name>
<dbReference type="AlphaFoldDB" id="A0A1N6HE00"/>
<keyword evidence="2" id="KW-1185">Reference proteome</keyword>